<gene>
    <name evidence="2" type="ORF">SAMN06265827_11237</name>
</gene>
<dbReference type="AlphaFoldDB" id="A0A285GYW6"/>
<dbReference type="PANTHER" id="PTHR47739:SF1">
    <property type="entry name" value="TRNA1(VAL) (ADENINE(37)-N6)-METHYLTRANSFERASE"/>
    <property type="match status" value="1"/>
</dbReference>
<name>A0A285GYW6_9FIRM</name>
<reference evidence="3" key="1">
    <citation type="submission" date="2017-09" db="EMBL/GenBank/DDBJ databases">
        <authorList>
            <person name="Varghese N."/>
            <person name="Submissions S."/>
        </authorList>
    </citation>
    <scope>NUCLEOTIDE SEQUENCE [LARGE SCALE GENOMIC DNA]</scope>
    <source>
        <strain evidence="3">MSL47</strain>
    </source>
</reference>
<proteinExistence type="predicted"/>
<feature type="domain" description="Methyltransferase small" evidence="1">
    <location>
        <begin position="37"/>
        <end position="137"/>
    </location>
</feature>
<dbReference type="InterPro" id="IPR050210">
    <property type="entry name" value="tRNA_Adenine-N(6)_MTase"/>
</dbReference>
<dbReference type="Proteomes" id="UP000219573">
    <property type="component" value="Unassembled WGS sequence"/>
</dbReference>
<evidence type="ECO:0000313" key="3">
    <source>
        <dbReference type="Proteomes" id="UP000219573"/>
    </source>
</evidence>
<keyword evidence="2" id="KW-0808">Transferase</keyword>
<dbReference type="GO" id="GO:0003676">
    <property type="term" value="F:nucleic acid binding"/>
    <property type="evidence" value="ECO:0007669"/>
    <property type="project" value="InterPro"/>
</dbReference>
<dbReference type="STRING" id="1413210.U472_15835"/>
<dbReference type="SUPFAM" id="SSF53335">
    <property type="entry name" value="S-adenosyl-L-methionine-dependent methyltransferases"/>
    <property type="match status" value="1"/>
</dbReference>
<evidence type="ECO:0000259" key="1">
    <source>
        <dbReference type="Pfam" id="PF05175"/>
    </source>
</evidence>
<dbReference type="EMBL" id="OBDZ01000012">
    <property type="protein sequence ID" value="SNY28687.1"/>
    <property type="molecule type" value="Genomic_DNA"/>
</dbReference>
<dbReference type="CDD" id="cd02440">
    <property type="entry name" value="AdoMet_MTases"/>
    <property type="match status" value="1"/>
</dbReference>
<dbReference type="PANTHER" id="PTHR47739">
    <property type="entry name" value="TRNA1(VAL) (ADENINE(37)-N6)-METHYLTRANSFERASE"/>
    <property type="match status" value="1"/>
</dbReference>
<keyword evidence="2" id="KW-0489">Methyltransferase</keyword>
<sequence length="249" mass="28392">MINRVNLKKTERLDDLLIDDLKLIQNPDYFCFSLDAVLLANFASPKKNSKVLDIGTGSGIIPHLMQAKYQVEKIYGIDIQAELIDMAKRSAKYNNIEDKLEFINANIKNGLEVFKRESFDYIISNPPYMKASSGKINLEDKVAIARHEIECDLEDIIKMSSQLLKYRGKVAYVYRTQRLAELLSLMDKYNLAAKRLRLIHSQIDKEAKLFLVEGVKGGGVGLDILAPLILNDDKGNYTEEVKKIYFPEK</sequence>
<protein>
    <submittedName>
        <fullName evidence="2">tRNA1Val (Adenine37-N6)-methyltransferase</fullName>
    </submittedName>
</protein>
<dbReference type="InterPro" id="IPR002052">
    <property type="entry name" value="DNA_methylase_N6_adenine_CS"/>
</dbReference>
<dbReference type="PROSITE" id="PS00092">
    <property type="entry name" value="N6_MTASE"/>
    <property type="match status" value="1"/>
</dbReference>
<dbReference type="GO" id="GO:0008170">
    <property type="term" value="F:N-methyltransferase activity"/>
    <property type="evidence" value="ECO:0007669"/>
    <property type="project" value="UniProtKB-ARBA"/>
</dbReference>
<dbReference type="GO" id="GO:0032259">
    <property type="term" value="P:methylation"/>
    <property type="evidence" value="ECO:0007669"/>
    <property type="project" value="UniProtKB-KW"/>
</dbReference>
<organism evidence="2 3">
    <name type="scientific">Orenia metallireducens</name>
    <dbReference type="NCBI Taxonomy" id="1413210"/>
    <lineage>
        <taxon>Bacteria</taxon>
        <taxon>Bacillati</taxon>
        <taxon>Bacillota</taxon>
        <taxon>Clostridia</taxon>
        <taxon>Halanaerobiales</taxon>
        <taxon>Halobacteroidaceae</taxon>
        <taxon>Orenia</taxon>
    </lineage>
</organism>
<dbReference type="InterPro" id="IPR007848">
    <property type="entry name" value="Small_mtfrase_dom"/>
</dbReference>
<dbReference type="GO" id="GO:0008757">
    <property type="term" value="F:S-adenosylmethionine-dependent methyltransferase activity"/>
    <property type="evidence" value="ECO:0007669"/>
    <property type="project" value="UniProtKB-ARBA"/>
</dbReference>
<accession>A0A285GYW6</accession>
<dbReference type="Pfam" id="PF05175">
    <property type="entry name" value="MTS"/>
    <property type="match status" value="1"/>
</dbReference>
<keyword evidence="3" id="KW-1185">Reference proteome</keyword>
<dbReference type="RefSeq" id="WP_253250726.1">
    <property type="nucleotide sequence ID" value="NZ_OBDZ01000012.1"/>
</dbReference>
<dbReference type="Gene3D" id="3.40.50.150">
    <property type="entry name" value="Vaccinia Virus protein VP39"/>
    <property type="match status" value="1"/>
</dbReference>
<evidence type="ECO:0000313" key="2">
    <source>
        <dbReference type="EMBL" id="SNY28687.1"/>
    </source>
</evidence>
<dbReference type="InterPro" id="IPR029063">
    <property type="entry name" value="SAM-dependent_MTases_sf"/>
</dbReference>